<feature type="transmembrane region" description="Helical" evidence="2">
    <location>
        <begin position="742"/>
        <end position="765"/>
    </location>
</feature>
<feature type="compositionally biased region" description="Low complexity" evidence="1">
    <location>
        <begin position="1124"/>
        <end position="1136"/>
    </location>
</feature>
<feature type="compositionally biased region" description="Low complexity" evidence="1">
    <location>
        <begin position="9"/>
        <end position="19"/>
    </location>
</feature>
<feature type="compositionally biased region" description="Gly residues" evidence="1">
    <location>
        <begin position="939"/>
        <end position="948"/>
    </location>
</feature>
<dbReference type="Proteomes" id="UP000235392">
    <property type="component" value="Unassembled WGS sequence"/>
</dbReference>
<dbReference type="AlphaFoldDB" id="A0A2N5TLH8"/>
<feature type="transmembrane region" description="Helical" evidence="2">
    <location>
        <begin position="777"/>
        <end position="799"/>
    </location>
</feature>
<feature type="region of interest" description="Disordered" evidence="1">
    <location>
        <begin position="1"/>
        <end position="39"/>
    </location>
</feature>
<comment type="caution">
    <text evidence="4">The sequence shown here is derived from an EMBL/GenBank/DDBJ whole genome shotgun (WGS) entry which is preliminary data.</text>
</comment>
<dbReference type="InterPro" id="IPR040241">
    <property type="entry name" value="TRP_Flc/Pkd2-like"/>
</dbReference>
<evidence type="ECO:0000256" key="2">
    <source>
        <dbReference type="SAM" id="Phobius"/>
    </source>
</evidence>
<feature type="compositionally biased region" description="Acidic residues" evidence="1">
    <location>
        <begin position="1137"/>
        <end position="1153"/>
    </location>
</feature>
<keyword evidence="2" id="KW-0472">Membrane</keyword>
<feature type="transmembrane region" description="Helical" evidence="2">
    <location>
        <begin position="633"/>
        <end position="655"/>
    </location>
</feature>
<feature type="compositionally biased region" description="Low complexity" evidence="1">
    <location>
        <begin position="949"/>
        <end position="974"/>
    </location>
</feature>
<evidence type="ECO:0000259" key="3">
    <source>
        <dbReference type="Pfam" id="PF06011"/>
    </source>
</evidence>
<proteinExistence type="predicted"/>
<feature type="compositionally biased region" description="Basic and acidic residues" evidence="1">
    <location>
        <begin position="997"/>
        <end position="1012"/>
    </location>
</feature>
<dbReference type="PANTHER" id="PTHR31145:SF6">
    <property type="entry name" value="INTEGRAL MEMBRANE PROTEIN (AFU_ORTHOLOGUE AFUA_7G01610)"/>
    <property type="match status" value="1"/>
</dbReference>
<feature type="transmembrane region" description="Helical" evidence="2">
    <location>
        <begin position="696"/>
        <end position="721"/>
    </location>
</feature>
<feature type="transmembrane region" description="Helical" evidence="2">
    <location>
        <begin position="470"/>
        <end position="503"/>
    </location>
</feature>
<evidence type="ECO:0000313" key="5">
    <source>
        <dbReference type="Proteomes" id="UP000235392"/>
    </source>
</evidence>
<feature type="region of interest" description="Disordered" evidence="1">
    <location>
        <begin position="934"/>
        <end position="1236"/>
    </location>
</feature>
<accession>A0A2N5TLH8</accession>
<feature type="compositionally biased region" description="Polar residues" evidence="1">
    <location>
        <begin position="1056"/>
        <end position="1080"/>
    </location>
</feature>
<sequence length="1236" mass="134980">MAGVDQSRLRLLPSAALPARDPPPPSIDTRQSQADPPPDRWRCSKLQSYTVVYFDEFRGLSGIPVGCSQSINQYVGWLLLLKTISSQPLQKSFTSCLTQHLNSLAPNEQLIQPSRVWTQLQEYNNTLRITLIANVNTQSTGYSSQTNFLATLISETSLLNFQLFSNQSALCNSIRTSNYSTTNPNTTESGCPYGPGEIALGVQLPLNYHPQAHPFTTLSTQLQLLDTSTPALTLACIQIDTTPYYNSPKTRQYNTLIKWLPIALLISYLIVSYTARIWATILSEQLNREAQLAATNLQQSATSPTVTPSSSSSSPSSPLSQVWWLVWAGQGLLISGALLRFSTPNLRDLLNHIQFITLLGLFSVQWPEFIYPVLTQSAWSTLIFNTTLIRTKYPNSSSSSSSSSSSLLPPNPLNTPPYEPPQAFVSQFDNPTSPLYLNRSLPNVLLNYPDDLPQGIPRWATTIGILPRDLFGVAISIFALCCAIIALFSALFYLFALIATWISRQMSSHSLIKKHDDHHHHHHQQQQQQQQQQRDSTIFNSADTDDGRASSPLTTTRLFHDKMKQKNSPDKRHSSLFDSISSPALLLATTSIQWPSVSYHFALLQGNLLRLFILFYLPLVVFSSYQLTLIHTASIPSVAIAACTLATCAVVPIVQLYRLKGRSSQELIDNITLLLTLGPLYNTFDDKNQLFMAVRFSSSFIVGVVIGAAQSHGIVQAVVLLMAELTETMLTSLWLPWGEGAAMAPLTFISSVSRIITAIILVVLTPTVAVGSVASGWLAYVVLLILGGVLGILLCVLVVKLIELLLRLAAHIPFDETRSTRAGGLRGAWRRWDRTTSRSTRHGRAAAIAARRHRRARRKSSASAKLPQKAPVAVRTSIFSALNVQSPNHADKAAKELSNSYPSSSLAPGFMMMNDDDGGIMSAMSQGPWVRPAVSESMYGGGGGGGGPTTTTFAPSNSHHASGAHHQQQQQSEQLVGYPSHHPNTPSSGFAVVRGGRATEKTPYEMHNDGRNHWRPSRLPHHDYPPSSQHARPAGRGSSPDFQHHPPPHEFYQTPAGHNTNASRTTTNLFESSPFQLNSSSDHEPPRRSRNSSSSNSRRRRRRKAPQGTMGLLGLFRRGGGRPSSESSESSESSSESSEDDDDEEDDWDDESGSDTNRDGQQQAPGKLRGLIGGLGRWRRQDPAPAAGAAPAAPAPAASSGFQVVRQPRPRPAPAPAAAALANPPAPSPPLDTLGR</sequence>
<feature type="transmembrane region" description="Helical" evidence="2">
    <location>
        <begin position="608"/>
        <end position="627"/>
    </location>
</feature>
<keyword evidence="2" id="KW-1133">Transmembrane helix</keyword>
<dbReference type="GO" id="GO:0055085">
    <property type="term" value="P:transmembrane transport"/>
    <property type="evidence" value="ECO:0007669"/>
    <property type="project" value="TreeGrafter"/>
</dbReference>
<dbReference type="EMBL" id="PGCI01000469">
    <property type="protein sequence ID" value="PLW26357.1"/>
    <property type="molecule type" value="Genomic_DNA"/>
</dbReference>
<feature type="compositionally biased region" description="Low complexity" evidence="1">
    <location>
        <begin position="1183"/>
        <end position="1198"/>
    </location>
</feature>
<feature type="region of interest" description="Disordered" evidence="1">
    <location>
        <begin position="512"/>
        <end position="553"/>
    </location>
</feature>
<gene>
    <name evidence="4" type="ORF">PCASD_20706</name>
</gene>
<protein>
    <recommendedName>
        <fullName evidence="3">TRP C-terminal domain-containing protein</fullName>
    </recommendedName>
</protein>
<keyword evidence="2" id="KW-0812">Transmembrane</keyword>
<dbReference type="PANTHER" id="PTHR31145">
    <property type="entry name" value="INTEGRAL MEMBRANE PROTEIN (AFU_ORTHOLOGUE AFUA_7G01610)"/>
    <property type="match status" value="1"/>
</dbReference>
<evidence type="ECO:0000256" key="1">
    <source>
        <dbReference type="SAM" id="MobiDB-lite"/>
    </source>
</evidence>
<feature type="domain" description="TRP C-terminal" evidence="3">
    <location>
        <begin position="345"/>
        <end position="505"/>
    </location>
</feature>
<dbReference type="InterPro" id="IPR010308">
    <property type="entry name" value="TRP_C"/>
</dbReference>
<name>A0A2N5TLH8_9BASI</name>
<dbReference type="Pfam" id="PF06011">
    <property type="entry name" value="TRP"/>
    <property type="match status" value="2"/>
</dbReference>
<organism evidence="4 5">
    <name type="scientific">Puccinia coronata f. sp. avenae</name>
    <dbReference type="NCBI Taxonomy" id="200324"/>
    <lineage>
        <taxon>Eukaryota</taxon>
        <taxon>Fungi</taxon>
        <taxon>Dikarya</taxon>
        <taxon>Basidiomycota</taxon>
        <taxon>Pucciniomycotina</taxon>
        <taxon>Pucciniomycetes</taxon>
        <taxon>Pucciniales</taxon>
        <taxon>Pucciniaceae</taxon>
        <taxon>Puccinia</taxon>
    </lineage>
</organism>
<feature type="domain" description="TRP C-terminal" evidence="3">
    <location>
        <begin position="602"/>
        <end position="817"/>
    </location>
</feature>
<reference evidence="4 5" key="1">
    <citation type="submission" date="2017-11" db="EMBL/GenBank/DDBJ databases">
        <title>De novo assembly and phasing of dikaryotic genomes from two isolates of Puccinia coronata f. sp. avenae, the causal agent of oat crown rust.</title>
        <authorList>
            <person name="Miller M.E."/>
            <person name="Zhang Y."/>
            <person name="Omidvar V."/>
            <person name="Sperschneider J."/>
            <person name="Schwessinger B."/>
            <person name="Raley C."/>
            <person name="Palmer J.M."/>
            <person name="Garnica D."/>
            <person name="Upadhyaya N."/>
            <person name="Rathjen J."/>
            <person name="Taylor J.M."/>
            <person name="Park R.F."/>
            <person name="Dodds P.N."/>
            <person name="Hirsch C.D."/>
            <person name="Kianian S.F."/>
            <person name="Figueroa M."/>
        </authorList>
    </citation>
    <scope>NUCLEOTIDE SEQUENCE [LARGE SCALE GENOMIC DNA]</scope>
    <source>
        <strain evidence="4">12SD80</strain>
    </source>
</reference>
<dbReference type="GO" id="GO:0016020">
    <property type="term" value="C:membrane"/>
    <property type="evidence" value="ECO:0007669"/>
    <property type="project" value="TreeGrafter"/>
</dbReference>
<evidence type="ECO:0000313" key="4">
    <source>
        <dbReference type="EMBL" id="PLW26357.1"/>
    </source>
</evidence>